<dbReference type="PANTHER" id="PTHR20854:SF4">
    <property type="entry name" value="INOSITOL-1-MONOPHOSPHATASE-RELATED"/>
    <property type="match status" value="1"/>
</dbReference>
<keyword evidence="1" id="KW-0479">Metal-binding</keyword>
<dbReference type="GO" id="GO:0007165">
    <property type="term" value="P:signal transduction"/>
    <property type="evidence" value="ECO:0007669"/>
    <property type="project" value="TreeGrafter"/>
</dbReference>
<proteinExistence type="predicted"/>
<name>A0A0F8WJS8_9ZZZZ</name>
<dbReference type="PRINTS" id="PR00377">
    <property type="entry name" value="IMPHPHTASES"/>
</dbReference>
<organism evidence="4">
    <name type="scientific">marine sediment metagenome</name>
    <dbReference type="NCBI Taxonomy" id="412755"/>
    <lineage>
        <taxon>unclassified sequences</taxon>
        <taxon>metagenomes</taxon>
        <taxon>ecological metagenomes</taxon>
    </lineage>
</organism>
<sequence>MDSIKGLIPAVLEAGRMAVQEQKKVTRSYKDDGSILTQVDKDVDQALSEEIASRFPEANIITEESLRELDEHREFTFAVDPIDGTDSFSQGMPGWCISVGVLDSQLTPVAGIVYAPKWGAGADHGSLLFADLGKTPLFNEQPV</sequence>
<dbReference type="EMBL" id="LAZR01064636">
    <property type="protein sequence ID" value="KKK57137.1"/>
    <property type="molecule type" value="Genomic_DNA"/>
</dbReference>
<keyword evidence="3" id="KW-0460">Magnesium</keyword>
<dbReference type="GO" id="GO:0006020">
    <property type="term" value="P:inositol metabolic process"/>
    <property type="evidence" value="ECO:0007669"/>
    <property type="project" value="TreeGrafter"/>
</dbReference>
<comment type="caution">
    <text evidence="4">The sequence shown here is derived from an EMBL/GenBank/DDBJ whole genome shotgun (WGS) entry which is preliminary data.</text>
</comment>
<accession>A0A0F8WJS8</accession>
<evidence type="ECO:0000256" key="3">
    <source>
        <dbReference type="ARBA" id="ARBA00022842"/>
    </source>
</evidence>
<dbReference type="SUPFAM" id="SSF56655">
    <property type="entry name" value="Carbohydrate phosphatase"/>
    <property type="match status" value="1"/>
</dbReference>
<dbReference type="AlphaFoldDB" id="A0A0F8WJS8"/>
<evidence type="ECO:0008006" key="5">
    <source>
        <dbReference type="Google" id="ProtNLM"/>
    </source>
</evidence>
<dbReference type="InterPro" id="IPR020583">
    <property type="entry name" value="Inositol_monoP_metal-BS"/>
</dbReference>
<evidence type="ECO:0000256" key="1">
    <source>
        <dbReference type="ARBA" id="ARBA00022723"/>
    </source>
</evidence>
<keyword evidence="2" id="KW-0378">Hydrolase</keyword>
<dbReference type="Gene3D" id="3.30.540.10">
    <property type="entry name" value="Fructose-1,6-Bisphosphatase, subunit A, domain 1"/>
    <property type="match status" value="1"/>
</dbReference>
<feature type="non-terminal residue" evidence="4">
    <location>
        <position position="143"/>
    </location>
</feature>
<reference evidence="4" key="1">
    <citation type="journal article" date="2015" name="Nature">
        <title>Complex archaea that bridge the gap between prokaryotes and eukaryotes.</title>
        <authorList>
            <person name="Spang A."/>
            <person name="Saw J.H."/>
            <person name="Jorgensen S.L."/>
            <person name="Zaremba-Niedzwiedzka K."/>
            <person name="Martijn J."/>
            <person name="Lind A.E."/>
            <person name="van Eijk R."/>
            <person name="Schleper C."/>
            <person name="Guy L."/>
            <person name="Ettema T.J."/>
        </authorList>
    </citation>
    <scope>NUCLEOTIDE SEQUENCE</scope>
</reference>
<gene>
    <name evidence="4" type="ORF">LCGC14_3057530</name>
</gene>
<evidence type="ECO:0000313" key="4">
    <source>
        <dbReference type="EMBL" id="KKK57137.1"/>
    </source>
</evidence>
<dbReference type="PROSITE" id="PS00629">
    <property type="entry name" value="IMP_1"/>
    <property type="match status" value="1"/>
</dbReference>
<evidence type="ECO:0000256" key="2">
    <source>
        <dbReference type="ARBA" id="ARBA00022801"/>
    </source>
</evidence>
<dbReference type="Pfam" id="PF00459">
    <property type="entry name" value="Inositol_P"/>
    <property type="match status" value="1"/>
</dbReference>
<dbReference type="PANTHER" id="PTHR20854">
    <property type="entry name" value="INOSITOL MONOPHOSPHATASE"/>
    <property type="match status" value="1"/>
</dbReference>
<dbReference type="InterPro" id="IPR000760">
    <property type="entry name" value="Inositol_monophosphatase-like"/>
</dbReference>
<dbReference type="GO" id="GO:0046872">
    <property type="term" value="F:metal ion binding"/>
    <property type="evidence" value="ECO:0007669"/>
    <property type="project" value="UniProtKB-KW"/>
</dbReference>
<protein>
    <recommendedName>
        <fullName evidence="5">Inositol monophosphatase</fullName>
    </recommendedName>
</protein>
<dbReference type="GO" id="GO:0008934">
    <property type="term" value="F:inositol monophosphate 1-phosphatase activity"/>
    <property type="evidence" value="ECO:0007669"/>
    <property type="project" value="TreeGrafter"/>
</dbReference>